<feature type="domain" description="Rod shape-determining protein MreC beta-barrel core" evidence="6">
    <location>
        <begin position="124"/>
        <end position="271"/>
    </location>
</feature>
<evidence type="ECO:0000259" key="6">
    <source>
        <dbReference type="Pfam" id="PF04085"/>
    </source>
</evidence>
<comment type="caution">
    <text evidence="7">The sequence shown here is derived from an EMBL/GenBank/DDBJ whole genome shotgun (WGS) entry which is preliminary data.</text>
</comment>
<keyword evidence="3 5" id="KW-0133">Cell shape</keyword>
<proteinExistence type="inferred from homology"/>
<comment type="function">
    <text evidence="5">Involved in formation and maintenance of cell shape.</text>
</comment>
<evidence type="ECO:0000313" key="7">
    <source>
        <dbReference type="EMBL" id="OEG70049.1"/>
    </source>
</evidence>
<dbReference type="Pfam" id="PF04085">
    <property type="entry name" value="MreC"/>
    <property type="match status" value="1"/>
</dbReference>
<dbReference type="PANTHER" id="PTHR34138:SF1">
    <property type="entry name" value="CELL SHAPE-DETERMINING PROTEIN MREC"/>
    <property type="match status" value="1"/>
</dbReference>
<dbReference type="Gene3D" id="2.40.10.340">
    <property type="entry name" value="Rod shape-determining protein MreC, domain 1"/>
    <property type="match status" value="1"/>
</dbReference>
<dbReference type="EMBL" id="LNVX01000479">
    <property type="protein sequence ID" value="OEG70049.1"/>
    <property type="molecule type" value="Genomic_DNA"/>
</dbReference>
<evidence type="ECO:0000256" key="1">
    <source>
        <dbReference type="ARBA" id="ARBA00009369"/>
    </source>
</evidence>
<dbReference type="GO" id="GO:0008360">
    <property type="term" value="P:regulation of cell shape"/>
    <property type="evidence" value="ECO:0007669"/>
    <property type="project" value="UniProtKB-KW"/>
</dbReference>
<dbReference type="AlphaFoldDB" id="A0A1E5IHT3"/>
<dbReference type="Gene3D" id="2.40.10.350">
    <property type="entry name" value="Rod shape-determining protein MreC, domain 2"/>
    <property type="match status" value="1"/>
</dbReference>
<dbReference type="InterPro" id="IPR007221">
    <property type="entry name" value="MreC"/>
</dbReference>
<dbReference type="InterPro" id="IPR042177">
    <property type="entry name" value="Cell/Rod_1"/>
</dbReference>
<dbReference type="Proteomes" id="UP000095237">
    <property type="component" value="Unassembled WGS sequence"/>
</dbReference>
<dbReference type="InterPro" id="IPR042175">
    <property type="entry name" value="Cell/Rod_MreC_2"/>
</dbReference>
<sequence length="277" mass="31057">MCRHQKSKYGNNIFLILLLIGFFLITARLTSSVKLIKNLVYYVSYPSLRTANCIFRSMGTFADNVKAVVYMHWENVAFKKKNQELTDKLRNYDAISEEYNNLSRLLKLTKIKNITYVFAGISFRAPDEQYQWCILDKGEADGLYNELPVAMLSRKNDMLYVAGKIIETHKTSSKVVLITNSISVLPVEIKGKNINCLAEGFNSNLLKITYIPSDADVKPGDEIIVSGLSAGFQKGMPVGVITKVSEGVSADFKTASAKVFYENNILNKAVILVPQKE</sequence>
<comment type="similarity">
    <text evidence="1 5">Belongs to the MreC family.</text>
</comment>
<dbReference type="InterPro" id="IPR055342">
    <property type="entry name" value="MreC_beta-barrel_core"/>
</dbReference>
<organism evidence="7 8">
    <name type="scientific">Endomicrobium trichonymphae</name>
    <dbReference type="NCBI Taxonomy" id="1408204"/>
    <lineage>
        <taxon>Bacteria</taxon>
        <taxon>Pseudomonadati</taxon>
        <taxon>Elusimicrobiota</taxon>
        <taxon>Endomicrobiia</taxon>
        <taxon>Endomicrobiales</taxon>
        <taxon>Endomicrobiaceae</taxon>
        <taxon>Candidatus Endomicrobiellum</taxon>
    </lineage>
</organism>
<dbReference type="GO" id="GO:0005886">
    <property type="term" value="C:plasma membrane"/>
    <property type="evidence" value="ECO:0007669"/>
    <property type="project" value="TreeGrafter"/>
</dbReference>
<name>A0A1E5IHT3_ENDTX</name>
<keyword evidence="8" id="KW-1185">Reference proteome</keyword>
<dbReference type="PIRSF" id="PIRSF038471">
    <property type="entry name" value="MreC"/>
    <property type="match status" value="1"/>
</dbReference>
<reference evidence="7 8" key="1">
    <citation type="submission" date="2015-11" db="EMBL/GenBank/DDBJ databases">
        <title>Evidence for parallel genomic evolution in an endosymbiosis of termite gut flagellates.</title>
        <authorList>
            <person name="Zheng H."/>
        </authorList>
    </citation>
    <scope>NUCLEOTIDE SEQUENCE [LARGE SCALE GENOMIC DNA]</scope>
    <source>
        <strain evidence="7 8">CET450</strain>
    </source>
</reference>
<evidence type="ECO:0000256" key="4">
    <source>
        <dbReference type="ARBA" id="ARBA00032089"/>
    </source>
</evidence>
<dbReference type="PANTHER" id="PTHR34138">
    <property type="entry name" value="CELL SHAPE-DETERMINING PROTEIN MREC"/>
    <property type="match status" value="1"/>
</dbReference>
<evidence type="ECO:0000256" key="3">
    <source>
        <dbReference type="ARBA" id="ARBA00022960"/>
    </source>
</evidence>
<gene>
    <name evidence="7" type="ORF">ATZ36_01505</name>
</gene>
<evidence type="ECO:0000256" key="2">
    <source>
        <dbReference type="ARBA" id="ARBA00013855"/>
    </source>
</evidence>
<protein>
    <recommendedName>
        <fullName evidence="2 5">Cell shape-determining protein MreC</fullName>
    </recommendedName>
    <alternativeName>
        <fullName evidence="4 5">Cell shape protein MreC</fullName>
    </alternativeName>
</protein>
<evidence type="ECO:0000313" key="8">
    <source>
        <dbReference type="Proteomes" id="UP000095237"/>
    </source>
</evidence>
<evidence type="ECO:0000256" key="5">
    <source>
        <dbReference type="PIRNR" id="PIRNR038471"/>
    </source>
</evidence>
<accession>A0A1E5IHT3</accession>